<dbReference type="SUPFAM" id="SSF46894">
    <property type="entry name" value="C-terminal effector domain of the bipartite response regulators"/>
    <property type="match status" value="1"/>
</dbReference>
<dbReference type="OrthoDB" id="1090267at2"/>
<dbReference type="Proteomes" id="UP000244929">
    <property type="component" value="Chromosome"/>
</dbReference>
<keyword evidence="3" id="KW-1133">Transmembrane helix</keyword>
<dbReference type="InterPro" id="IPR036388">
    <property type="entry name" value="WH-like_DNA-bd_sf"/>
</dbReference>
<dbReference type="KEGG" id="falb:HYN59_05880"/>
<evidence type="ECO:0000256" key="3">
    <source>
        <dbReference type="SAM" id="Phobius"/>
    </source>
</evidence>
<dbReference type="AlphaFoldDB" id="A0A2S1R321"/>
<dbReference type="CDD" id="cd00146">
    <property type="entry name" value="PKD"/>
    <property type="match status" value="1"/>
</dbReference>
<keyword evidence="1" id="KW-0597">Phosphoprotein</keyword>
<keyword evidence="2" id="KW-0175">Coiled coil</keyword>
<protein>
    <submittedName>
        <fullName evidence="5">Regulator</fullName>
    </submittedName>
</protein>
<dbReference type="Gene3D" id="1.10.10.10">
    <property type="entry name" value="Winged helix-like DNA-binding domain superfamily/Winged helix DNA-binding domain"/>
    <property type="match status" value="1"/>
</dbReference>
<dbReference type="InterPro" id="IPR013783">
    <property type="entry name" value="Ig-like_fold"/>
</dbReference>
<evidence type="ECO:0000259" key="4">
    <source>
        <dbReference type="SMART" id="SM00421"/>
    </source>
</evidence>
<gene>
    <name evidence="5" type="ORF">HYN59_05880</name>
</gene>
<evidence type="ECO:0000256" key="1">
    <source>
        <dbReference type="ARBA" id="ARBA00022553"/>
    </source>
</evidence>
<dbReference type="PANTHER" id="PTHR43547">
    <property type="entry name" value="TWO-COMPONENT HISTIDINE KINASE"/>
    <property type="match status" value="1"/>
</dbReference>
<dbReference type="Pfam" id="PF00196">
    <property type="entry name" value="GerE"/>
    <property type="match status" value="1"/>
</dbReference>
<dbReference type="InterPro" id="IPR015943">
    <property type="entry name" value="WD40/YVTN_repeat-like_dom_sf"/>
</dbReference>
<dbReference type="SMART" id="SM00421">
    <property type="entry name" value="HTH_LUXR"/>
    <property type="match status" value="1"/>
</dbReference>
<dbReference type="GO" id="GO:0000155">
    <property type="term" value="F:phosphorelay sensor kinase activity"/>
    <property type="evidence" value="ECO:0007669"/>
    <property type="project" value="TreeGrafter"/>
</dbReference>
<dbReference type="PANTHER" id="PTHR43547:SF2">
    <property type="entry name" value="HYBRID SIGNAL TRANSDUCTION HISTIDINE KINASE C"/>
    <property type="match status" value="1"/>
</dbReference>
<feature type="coiled-coil region" evidence="2">
    <location>
        <begin position="771"/>
        <end position="805"/>
    </location>
</feature>
<dbReference type="Pfam" id="PF07495">
    <property type="entry name" value="Y_Y_Y"/>
    <property type="match status" value="1"/>
</dbReference>
<dbReference type="SUPFAM" id="SSF63829">
    <property type="entry name" value="Calcium-dependent phosphotriesterase"/>
    <property type="match status" value="1"/>
</dbReference>
<dbReference type="InterPro" id="IPR011123">
    <property type="entry name" value="Y_Y_Y"/>
</dbReference>
<feature type="domain" description="HTH luxR-type" evidence="4">
    <location>
        <begin position="884"/>
        <end position="941"/>
    </location>
</feature>
<keyword evidence="6" id="KW-1185">Reference proteome</keyword>
<dbReference type="InterPro" id="IPR000792">
    <property type="entry name" value="Tscrpt_reg_LuxR_C"/>
</dbReference>
<evidence type="ECO:0000313" key="5">
    <source>
        <dbReference type="EMBL" id="AWH86931.1"/>
    </source>
</evidence>
<dbReference type="InterPro" id="IPR016032">
    <property type="entry name" value="Sig_transdc_resp-reg_C-effctor"/>
</dbReference>
<sequence>MLMIANPVYSQVKHIGLPKIINYKKSDYNGGSQNWDIAQDKKGNLYFANTAGLIQFNGTSWSRALIPNNTIRSIKIAESGKIYVGGNNEFGYYDIDQKGSLAYHSISKLLSPNSKKFMDFVWKVHILNDEVFFQTFNRTYIYKNNKLTILEAPNRFQFSFVLDNKLYFQDISSGLMEYRNGRLIPLKGTQAFNNTEIWGMLPLSSGKVLLITMDKGLFVYENGKASPWNCEANTFVLKNNSLGGKLLNNNFIVLNSVLDGIIICDLNGKIVQHINNKKGLQNNTALSSFVDANNNLWLGLDNGIGFINENSPFTYLGSSYDLSTVYASALFHGNLYVATNQGVFYHDWTKVFKEESFRFIEGTTGQAWNLQDIDGDLFCLHNRGIFTIENGKAGKFLDDRGYLGLKKMPGMPGYLIGANYHGFAIFEKKPSGWAFKNQIEGLNMSDAKFTTDGKNIWLIRDGVAYQMKLTSDMKRFSVIATHDKLNNKLKGITSVQQINNIVYFQTDNHFFTYSQSDDNFIEDKKMTALFKSIPKIRNCFEDKIGNICYFYGDSSMGMLIKQPNGSYKNVLSPFSTLTGDLVYYFESINAIDNSNIFIGLTEGLAHYDPQLQHISTFEPKAFIRSFSSPGDTLITGNMDRIDDITIPYRSNNVKFTFSSPTYDNPENIKFSYKLKGFDDKWSNWTGVPVKEYTNLREGDYQMQVKVINSYGVVSKPALLSFTVSPPFYRHILAYVFYVLLIAFSFFYIRRNTRMKIRKNKYYETMEQRRLYLEKETKIRQEQLELEKEIERLKNEQLKVKILTKDKELVNNSLQVVKKNKVLNDIIQKLKDIDPESMDEGAKSRFNKLHKTINKEINSDKSWNNLEKHIRNVHFDFLKRLKERFPAITPREMDLATYLLMNMSTKEIAEIMNISDGGVELARYRLRKKLGLERKENLTGFLMSI</sequence>
<reference evidence="5 6" key="1">
    <citation type="submission" date="2018-04" db="EMBL/GenBank/DDBJ databases">
        <title>Genome sequencing of Flavobacterium sp. HYN0059.</title>
        <authorList>
            <person name="Yi H."/>
            <person name="Baek C."/>
        </authorList>
    </citation>
    <scope>NUCLEOTIDE SEQUENCE [LARGE SCALE GENOMIC DNA]</scope>
    <source>
        <strain evidence="5 6">HYN0059</strain>
    </source>
</reference>
<dbReference type="GO" id="GO:0006355">
    <property type="term" value="P:regulation of DNA-templated transcription"/>
    <property type="evidence" value="ECO:0007669"/>
    <property type="project" value="InterPro"/>
</dbReference>
<evidence type="ECO:0000256" key="2">
    <source>
        <dbReference type="SAM" id="Coils"/>
    </source>
</evidence>
<proteinExistence type="predicted"/>
<dbReference type="EMBL" id="CP029186">
    <property type="protein sequence ID" value="AWH86931.1"/>
    <property type="molecule type" value="Genomic_DNA"/>
</dbReference>
<organism evidence="5 6">
    <name type="scientific">Flavobacterium album</name>
    <dbReference type="NCBI Taxonomy" id="2175091"/>
    <lineage>
        <taxon>Bacteria</taxon>
        <taxon>Pseudomonadati</taxon>
        <taxon>Bacteroidota</taxon>
        <taxon>Flavobacteriia</taxon>
        <taxon>Flavobacteriales</taxon>
        <taxon>Flavobacteriaceae</taxon>
        <taxon>Flavobacterium</taxon>
    </lineage>
</organism>
<evidence type="ECO:0000313" key="6">
    <source>
        <dbReference type="Proteomes" id="UP000244929"/>
    </source>
</evidence>
<dbReference type="GO" id="GO:0003677">
    <property type="term" value="F:DNA binding"/>
    <property type="evidence" value="ECO:0007669"/>
    <property type="project" value="InterPro"/>
</dbReference>
<name>A0A2S1R321_9FLAO</name>
<feature type="transmembrane region" description="Helical" evidence="3">
    <location>
        <begin position="727"/>
        <end position="748"/>
    </location>
</feature>
<keyword evidence="3" id="KW-0472">Membrane</keyword>
<keyword evidence="3" id="KW-0812">Transmembrane</keyword>
<dbReference type="Gene3D" id="2.130.10.10">
    <property type="entry name" value="YVTN repeat-like/Quinoprotein amine dehydrogenase"/>
    <property type="match status" value="2"/>
</dbReference>
<accession>A0A2S1R321</accession>
<dbReference type="Gene3D" id="2.60.40.10">
    <property type="entry name" value="Immunoglobulins"/>
    <property type="match status" value="1"/>
</dbReference>
<dbReference type="RefSeq" id="WP_108779651.1">
    <property type="nucleotide sequence ID" value="NZ_CP029186.1"/>
</dbReference>